<evidence type="ECO:0000256" key="6">
    <source>
        <dbReference type="ARBA" id="ARBA00022932"/>
    </source>
</evidence>
<feature type="domain" description="DNA polymerase III delta N-terminal" evidence="9">
    <location>
        <begin position="7"/>
        <end position="129"/>
    </location>
</feature>
<dbReference type="GO" id="GO:0003887">
    <property type="term" value="F:DNA-directed DNA polymerase activity"/>
    <property type="evidence" value="ECO:0007669"/>
    <property type="project" value="UniProtKB-KW"/>
</dbReference>
<dbReference type="PANTHER" id="PTHR34388">
    <property type="entry name" value="DNA POLYMERASE III SUBUNIT DELTA"/>
    <property type="match status" value="1"/>
</dbReference>
<comment type="catalytic activity">
    <reaction evidence="8">
        <text>DNA(n) + a 2'-deoxyribonucleoside 5'-triphosphate = DNA(n+1) + diphosphate</text>
        <dbReference type="Rhea" id="RHEA:22508"/>
        <dbReference type="Rhea" id="RHEA-COMP:17339"/>
        <dbReference type="Rhea" id="RHEA-COMP:17340"/>
        <dbReference type="ChEBI" id="CHEBI:33019"/>
        <dbReference type="ChEBI" id="CHEBI:61560"/>
        <dbReference type="ChEBI" id="CHEBI:173112"/>
        <dbReference type="EC" id="2.7.7.7"/>
    </reaction>
</comment>
<dbReference type="InterPro" id="IPR005790">
    <property type="entry name" value="DNA_polIII_delta"/>
</dbReference>
<evidence type="ECO:0000259" key="9">
    <source>
        <dbReference type="Pfam" id="PF06144"/>
    </source>
</evidence>
<evidence type="ECO:0000256" key="7">
    <source>
        <dbReference type="ARBA" id="ARBA00034754"/>
    </source>
</evidence>
<dbReference type="NCBIfam" id="TIGR01128">
    <property type="entry name" value="holA"/>
    <property type="match status" value="1"/>
</dbReference>
<keyword evidence="3" id="KW-0808">Transferase</keyword>
<evidence type="ECO:0000313" key="12">
    <source>
        <dbReference type="Proteomes" id="UP000295788"/>
    </source>
</evidence>
<evidence type="ECO:0000256" key="1">
    <source>
        <dbReference type="ARBA" id="ARBA00012417"/>
    </source>
</evidence>
<dbReference type="GO" id="GO:0003677">
    <property type="term" value="F:DNA binding"/>
    <property type="evidence" value="ECO:0007669"/>
    <property type="project" value="InterPro"/>
</dbReference>
<evidence type="ECO:0000313" key="11">
    <source>
        <dbReference type="EMBL" id="TCS83771.1"/>
    </source>
</evidence>
<gene>
    <name evidence="11" type="ORF">EDD72_10394</name>
</gene>
<dbReference type="Gene3D" id="1.10.8.60">
    <property type="match status" value="1"/>
</dbReference>
<evidence type="ECO:0000256" key="8">
    <source>
        <dbReference type="ARBA" id="ARBA00049244"/>
    </source>
</evidence>
<dbReference type="Pfam" id="PF21694">
    <property type="entry name" value="DNA_pol3_delta_C"/>
    <property type="match status" value="1"/>
</dbReference>
<sequence length="331" mass="37981">MPKSSIYLFYGLESYLIEQKIEQIIHQRLPFEEREMNLITYDLQVTPIEEVIQEAETLPFLSEHKVVIAKNAYFLTGQKANTKVEHEIESLERFLENPVDYSTLILTVFSEKLDERKKITKILKQAATVESFATLKGKELADWIHKIAQTEGIEISSDAAQFLIYTVGEELQILNQEIKKMALYVGKGGKIDQKVVKELTARTLEQNVFSLVEQVANLEIDQAIRMLYDLLKNKEEPIKIVALLAKQFRLMLFAKELSQKGYSNQQIGNHIGVHPYAVQLALQQGRGFSEQELKGIIKKLAEMDFEMKTGKKDKVLALELFLLSLTRMKSK</sequence>
<keyword evidence="12" id="KW-1185">Reference proteome</keyword>
<dbReference type="GO" id="GO:0009360">
    <property type="term" value="C:DNA polymerase III complex"/>
    <property type="evidence" value="ECO:0007669"/>
    <property type="project" value="InterPro"/>
</dbReference>
<evidence type="ECO:0000256" key="3">
    <source>
        <dbReference type="ARBA" id="ARBA00022679"/>
    </source>
</evidence>
<dbReference type="AlphaFoldDB" id="A0A4R3KKJ6"/>
<dbReference type="SUPFAM" id="SSF52540">
    <property type="entry name" value="P-loop containing nucleoside triphosphate hydrolases"/>
    <property type="match status" value="1"/>
</dbReference>
<dbReference type="InterPro" id="IPR027417">
    <property type="entry name" value="P-loop_NTPase"/>
</dbReference>
<evidence type="ECO:0000259" key="10">
    <source>
        <dbReference type="Pfam" id="PF21694"/>
    </source>
</evidence>
<accession>A0A4R3KKJ6</accession>
<dbReference type="Gene3D" id="3.40.50.300">
    <property type="entry name" value="P-loop containing nucleotide triphosphate hydrolases"/>
    <property type="match status" value="1"/>
</dbReference>
<evidence type="ECO:0000256" key="4">
    <source>
        <dbReference type="ARBA" id="ARBA00022695"/>
    </source>
</evidence>
<evidence type="ECO:0000256" key="2">
    <source>
        <dbReference type="ARBA" id="ARBA00017703"/>
    </source>
</evidence>
<organism evidence="11 12">
    <name type="scientific">Tepidibacillus fermentans</name>
    <dbReference type="NCBI Taxonomy" id="1281767"/>
    <lineage>
        <taxon>Bacteria</taxon>
        <taxon>Bacillati</taxon>
        <taxon>Bacillota</taxon>
        <taxon>Bacilli</taxon>
        <taxon>Bacillales</taxon>
        <taxon>Bacillaceae</taxon>
        <taxon>Tepidibacillus</taxon>
    </lineage>
</organism>
<keyword evidence="5" id="KW-0235">DNA replication</keyword>
<reference evidence="11 12" key="1">
    <citation type="submission" date="2019-03" db="EMBL/GenBank/DDBJ databases">
        <title>Genomic Encyclopedia of Type Strains, Phase IV (KMG-IV): sequencing the most valuable type-strain genomes for metagenomic binning, comparative biology and taxonomic classification.</title>
        <authorList>
            <person name="Goeker M."/>
        </authorList>
    </citation>
    <scope>NUCLEOTIDE SEQUENCE [LARGE SCALE GENOMIC DNA]</scope>
    <source>
        <strain evidence="11 12">DSM 23802</strain>
    </source>
</reference>
<feature type="domain" description="DNA polymerase III delta subunit-like C-terminal" evidence="10">
    <location>
        <begin position="205"/>
        <end position="324"/>
    </location>
</feature>
<dbReference type="InterPro" id="IPR048466">
    <property type="entry name" value="DNA_pol3_delta-like_C"/>
</dbReference>
<dbReference type="EC" id="2.7.7.7" evidence="1"/>
<dbReference type="RefSeq" id="WP_165894950.1">
    <property type="nucleotide sequence ID" value="NZ_SMAB01000003.1"/>
</dbReference>
<dbReference type="Gene3D" id="1.20.272.10">
    <property type="match status" value="1"/>
</dbReference>
<comment type="caution">
    <text evidence="11">The sequence shown here is derived from an EMBL/GenBank/DDBJ whole genome shotgun (WGS) entry which is preliminary data.</text>
</comment>
<keyword evidence="6" id="KW-0239">DNA-directed DNA polymerase</keyword>
<dbReference type="Pfam" id="PF06144">
    <property type="entry name" value="DNA_pol3_delta"/>
    <property type="match status" value="1"/>
</dbReference>
<name>A0A4R3KKJ6_9BACI</name>
<comment type="similarity">
    <text evidence="7">Belongs to the DNA polymerase HolA subunit family.</text>
</comment>
<dbReference type="EMBL" id="SMAB01000003">
    <property type="protein sequence ID" value="TCS83771.1"/>
    <property type="molecule type" value="Genomic_DNA"/>
</dbReference>
<keyword evidence="4" id="KW-0548">Nucleotidyltransferase</keyword>
<evidence type="ECO:0000256" key="5">
    <source>
        <dbReference type="ARBA" id="ARBA00022705"/>
    </source>
</evidence>
<dbReference type="Proteomes" id="UP000295788">
    <property type="component" value="Unassembled WGS sequence"/>
</dbReference>
<protein>
    <recommendedName>
        <fullName evidence="2">DNA polymerase III subunit delta</fullName>
        <ecNumber evidence="1">2.7.7.7</ecNumber>
    </recommendedName>
</protein>
<dbReference type="PANTHER" id="PTHR34388:SF1">
    <property type="entry name" value="DNA POLYMERASE III SUBUNIT DELTA"/>
    <property type="match status" value="1"/>
</dbReference>
<dbReference type="InterPro" id="IPR010372">
    <property type="entry name" value="DNA_pol3_delta_N"/>
</dbReference>
<proteinExistence type="inferred from homology"/>
<dbReference type="InterPro" id="IPR008921">
    <property type="entry name" value="DNA_pol3_clamp-load_cplx_C"/>
</dbReference>
<dbReference type="GO" id="GO:0006261">
    <property type="term" value="P:DNA-templated DNA replication"/>
    <property type="evidence" value="ECO:0007669"/>
    <property type="project" value="TreeGrafter"/>
</dbReference>
<dbReference type="SUPFAM" id="SSF48019">
    <property type="entry name" value="post-AAA+ oligomerization domain-like"/>
    <property type="match status" value="1"/>
</dbReference>